<evidence type="ECO:0000259" key="6">
    <source>
        <dbReference type="SMART" id="SM00906"/>
    </source>
</evidence>
<dbReference type="GO" id="GO:0003677">
    <property type="term" value="F:DNA binding"/>
    <property type="evidence" value="ECO:0007669"/>
    <property type="project" value="UniProtKB-KW"/>
</dbReference>
<dbReference type="CDD" id="cd12148">
    <property type="entry name" value="fungal_TF_MHR"/>
    <property type="match status" value="1"/>
</dbReference>
<protein>
    <recommendedName>
        <fullName evidence="6">Xylanolytic transcriptional activator regulatory domain-containing protein</fullName>
    </recommendedName>
</protein>
<organism evidence="7 8">
    <name type="scientific">Elasticomyces elasticus</name>
    <dbReference type="NCBI Taxonomy" id="574655"/>
    <lineage>
        <taxon>Eukaryota</taxon>
        <taxon>Fungi</taxon>
        <taxon>Dikarya</taxon>
        <taxon>Ascomycota</taxon>
        <taxon>Pezizomycotina</taxon>
        <taxon>Dothideomycetes</taxon>
        <taxon>Dothideomycetidae</taxon>
        <taxon>Mycosphaerellales</taxon>
        <taxon>Teratosphaeriaceae</taxon>
        <taxon>Elasticomyces</taxon>
    </lineage>
</organism>
<keyword evidence="2" id="KW-0805">Transcription regulation</keyword>
<evidence type="ECO:0000313" key="7">
    <source>
        <dbReference type="EMBL" id="KAK5690810.1"/>
    </source>
</evidence>
<evidence type="ECO:0000256" key="2">
    <source>
        <dbReference type="ARBA" id="ARBA00023015"/>
    </source>
</evidence>
<name>A0AAN7VL55_9PEZI</name>
<sequence>MRYGTMGTHSQYKRQRHVETGPFAIASGEAFKTSLVEFVEQPSGLRPPIDKDARVTYTGNSLSNLNLLKRASGMNDGSSHHASNRVPRQFVSHESDRLPVEALQLPEKQTVDRLLEAYFTHVSPGFPVVDEVRFMAQYKARDPSNPPSLLLLQAILMAGAHVLTESSGRQALKATFFRRAKMLIDSRFERNRDTVVQAALLLATHIDGIEDVCANDWYWVHYASTVALGLGMHRDAEPSTLVPHNKRMWRRVFWLLFSSDVALALQYGRPQSIHLQDCDVCPITRADFEECGTGTQVDFVMLNIELAKVASEAIRRHFRPNVDKESQKQARREADAQLARWSQDLPDHLRLRPTLTLDMYASLLHLNYNTILILLHRPQPRTGAAEADMTKEDGDICSAAASHVQSLLEGLRERQSLVYAPSSVVHTCFTVLIQLSVELMRVGNPLLSTAARRRYDSVLETLRQICSIWPQANPVYYYFEHKRSTSKQLRTSYDAPEQTPMDNSTQVSDLVPTSETLVQSELNSHGDITNDLDWQGILGSLQPEDADSSRLFGDWAEWQERYWHGTDLEALSTGEDLTIENI</sequence>
<dbReference type="GO" id="GO:0006351">
    <property type="term" value="P:DNA-templated transcription"/>
    <property type="evidence" value="ECO:0007669"/>
    <property type="project" value="InterPro"/>
</dbReference>
<gene>
    <name evidence="7" type="ORF">LTR97_011971</name>
</gene>
<dbReference type="SMART" id="SM00906">
    <property type="entry name" value="Fungal_trans"/>
    <property type="match status" value="1"/>
</dbReference>
<evidence type="ECO:0000313" key="8">
    <source>
        <dbReference type="Proteomes" id="UP001310594"/>
    </source>
</evidence>
<dbReference type="Proteomes" id="UP001310594">
    <property type="component" value="Unassembled WGS sequence"/>
</dbReference>
<proteinExistence type="predicted"/>
<reference evidence="7" key="1">
    <citation type="submission" date="2023-08" db="EMBL/GenBank/DDBJ databases">
        <title>Black Yeasts Isolated from many extreme environments.</title>
        <authorList>
            <person name="Coleine C."/>
            <person name="Stajich J.E."/>
            <person name="Selbmann L."/>
        </authorList>
    </citation>
    <scope>NUCLEOTIDE SEQUENCE</scope>
    <source>
        <strain evidence="7">CCFEE 5810</strain>
    </source>
</reference>
<evidence type="ECO:0000256" key="3">
    <source>
        <dbReference type="ARBA" id="ARBA00023125"/>
    </source>
</evidence>
<dbReference type="PANTHER" id="PTHR47171">
    <property type="entry name" value="FARA-RELATED"/>
    <property type="match status" value="1"/>
</dbReference>
<dbReference type="Pfam" id="PF04082">
    <property type="entry name" value="Fungal_trans"/>
    <property type="match status" value="1"/>
</dbReference>
<feature type="domain" description="Xylanolytic transcriptional activator regulatory" evidence="6">
    <location>
        <begin position="216"/>
        <end position="289"/>
    </location>
</feature>
<comment type="caution">
    <text evidence="7">The sequence shown here is derived from an EMBL/GenBank/DDBJ whole genome shotgun (WGS) entry which is preliminary data.</text>
</comment>
<dbReference type="InterPro" id="IPR052073">
    <property type="entry name" value="Amide_Lactam_Regulators"/>
</dbReference>
<dbReference type="EMBL" id="JAVRQU010000023">
    <property type="protein sequence ID" value="KAK5690810.1"/>
    <property type="molecule type" value="Genomic_DNA"/>
</dbReference>
<keyword evidence="5" id="KW-0539">Nucleus</keyword>
<keyword evidence="4" id="KW-0804">Transcription</keyword>
<keyword evidence="1" id="KW-0862">Zinc</keyword>
<evidence type="ECO:0000256" key="1">
    <source>
        <dbReference type="ARBA" id="ARBA00022833"/>
    </source>
</evidence>
<keyword evidence="3" id="KW-0238">DNA-binding</keyword>
<evidence type="ECO:0000256" key="4">
    <source>
        <dbReference type="ARBA" id="ARBA00023163"/>
    </source>
</evidence>
<dbReference type="PANTHER" id="PTHR47171:SF4">
    <property type="entry name" value="ACETAMIDASE REGULATORY PROTEIN"/>
    <property type="match status" value="1"/>
</dbReference>
<accession>A0AAN7VL55</accession>
<dbReference type="InterPro" id="IPR007219">
    <property type="entry name" value="XnlR_reg_dom"/>
</dbReference>
<dbReference type="AlphaFoldDB" id="A0AAN7VL55"/>
<evidence type="ECO:0000256" key="5">
    <source>
        <dbReference type="ARBA" id="ARBA00023242"/>
    </source>
</evidence>
<dbReference type="GO" id="GO:0008270">
    <property type="term" value="F:zinc ion binding"/>
    <property type="evidence" value="ECO:0007669"/>
    <property type="project" value="InterPro"/>
</dbReference>